<dbReference type="EC" id="5.3.3.2" evidence="4"/>
<evidence type="ECO:0000313" key="14">
    <source>
        <dbReference type="EMBL" id="WFD21933.1"/>
    </source>
</evidence>
<keyword evidence="7" id="KW-0460">Magnesium</keyword>
<dbReference type="EMBL" id="CP119900">
    <property type="protein sequence ID" value="WFD21933.1"/>
    <property type="molecule type" value="Genomic_DNA"/>
</dbReference>
<dbReference type="GO" id="GO:0004452">
    <property type="term" value="F:isopentenyl-diphosphate delta-isomerase activity"/>
    <property type="evidence" value="ECO:0007669"/>
    <property type="project" value="UniProtKB-EC"/>
</dbReference>
<dbReference type="GO" id="GO:0005737">
    <property type="term" value="C:cytoplasm"/>
    <property type="evidence" value="ECO:0007669"/>
    <property type="project" value="TreeGrafter"/>
</dbReference>
<dbReference type="GO" id="GO:0009240">
    <property type="term" value="P:isopentenyl diphosphate biosynthetic process"/>
    <property type="evidence" value="ECO:0007669"/>
    <property type="project" value="TreeGrafter"/>
</dbReference>
<evidence type="ECO:0000256" key="6">
    <source>
        <dbReference type="ARBA" id="ARBA00022723"/>
    </source>
</evidence>
<evidence type="ECO:0000256" key="4">
    <source>
        <dbReference type="ARBA" id="ARBA00012057"/>
    </source>
</evidence>
<evidence type="ECO:0000256" key="5">
    <source>
        <dbReference type="ARBA" id="ARBA00022516"/>
    </source>
</evidence>
<keyword evidence="5" id="KW-0444">Lipid biosynthesis</keyword>
<gene>
    <name evidence="14" type="primary">IDI1</name>
    <name evidence="14" type="ORF">MEQU1_000593</name>
</gene>
<evidence type="ECO:0000256" key="7">
    <source>
        <dbReference type="ARBA" id="ARBA00022842"/>
    </source>
</evidence>
<dbReference type="Proteomes" id="UP001214415">
    <property type="component" value="Chromosome 1"/>
</dbReference>
<evidence type="ECO:0000259" key="13">
    <source>
        <dbReference type="PROSITE" id="PS51462"/>
    </source>
</evidence>
<proteinExistence type="inferred from homology"/>
<dbReference type="FunFam" id="3.90.79.10:FF:000012">
    <property type="entry name" value="Isopentenyl-diphosphate Delta-isomerase 1"/>
    <property type="match status" value="1"/>
</dbReference>
<dbReference type="GO" id="GO:0046872">
    <property type="term" value="F:metal ion binding"/>
    <property type="evidence" value="ECO:0007669"/>
    <property type="project" value="UniProtKB-KW"/>
</dbReference>
<feature type="domain" description="Nudix hydrolase" evidence="13">
    <location>
        <begin position="114"/>
        <end position="261"/>
    </location>
</feature>
<evidence type="ECO:0000256" key="9">
    <source>
        <dbReference type="ARBA" id="ARBA00023098"/>
    </source>
</evidence>
<reference evidence="14" key="1">
    <citation type="submission" date="2023-03" db="EMBL/GenBank/DDBJ databases">
        <title>Mating type loci evolution in Malassezia.</title>
        <authorList>
            <person name="Coelho M.A."/>
        </authorList>
    </citation>
    <scope>NUCLEOTIDE SEQUENCE</scope>
    <source>
        <strain evidence="14">CBS 12830</strain>
    </source>
</reference>
<name>A0AAF0ECM5_9BASI</name>
<evidence type="ECO:0000256" key="1">
    <source>
        <dbReference type="ARBA" id="ARBA00001946"/>
    </source>
</evidence>
<keyword evidence="6" id="KW-0479">Metal-binding</keyword>
<dbReference type="CDD" id="cd02885">
    <property type="entry name" value="NUDIX_IPP_Isomerase"/>
    <property type="match status" value="1"/>
</dbReference>
<dbReference type="Pfam" id="PF00293">
    <property type="entry name" value="NUDIX"/>
    <property type="match status" value="1"/>
</dbReference>
<dbReference type="AlphaFoldDB" id="A0AAF0ECM5"/>
<organism evidence="14 15">
    <name type="scientific">Malassezia equina</name>
    <dbReference type="NCBI Taxonomy" id="1381935"/>
    <lineage>
        <taxon>Eukaryota</taxon>
        <taxon>Fungi</taxon>
        <taxon>Dikarya</taxon>
        <taxon>Basidiomycota</taxon>
        <taxon>Ustilaginomycotina</taxon>
        <taxon>Malasseziomycetes</taxon>
        <taxon>Malasseziales</taxon>
        <taxon>Malasseziaceae</taxon>
        <taxon>Malassezia</taxon>
    </lineage>
</organism>
<keyword evidence="8" id="KW-0752">Steroid biosynthesis</keyword>
<accession>A0AAF0ECM5</accession>
<comment type="catalytic activity">
    <reaction evidence="12">
        <text>isopentenyl diphosphate = dimethylallyl diphosphate</text>
        <dbReference type="Rhea" id="RHEA:23284"/>
        <dbReference type="ChEBI" id="CHEBI:57623"/>
        <dbReference type="ChEBI" id="CHEBI:128769"/>
        <dbReference type="EC" id="5.3.3.2"/>
    </reaction>
    <physiologicalReaction direction="left-to-right" evidence="12">
        <dbReference type="Rhea" id="RHEA:23285"/>
    </physiologicalReaction>
</comment>
<protein>
    <recommendedName>
        <fullName evidence="4">isopentenyl-diphosphate Delta-isomerase</fullName>
        <ecNumber evidence="4">5.3.3.2</ecNumber>
    </recommendedName>
</protein>
<keyword evidence="10" id="KW-0414">Isoprene biosynthesis</keyword>
<evidence type="ECO:0000256" key="12">
    <source>
        <dbReference type="ARBA" id="ARBA00029294"/>
    </source>
</evidence>
<dbReference type="PANTHER" id="PTHR10885:SF0">
    <property type="entry name" value="ISOPENTENYL-DIPHOSPHATE DELTA-ISOMERASE"/>
    <property type="match status" value="1"/>
</dbReference>
<evidence type="ECO:0000256" key="10">
    <source>
        <dbReference type="ARBA" id="ARBA00023229"/>
    </source>
</evidence>
<dbReference type="PANTHER" id="PTHR10885">
    <property type="entry name" value="ISOPENTENYL-DIPHOSPHATE DELTA-ISOMERASE"/>
    <property type="match status" value="1"/>
</dbReference>
<dbReference type="InterPro" id="IPR015797">
    <property type="entry name" value="NUDIX_hydrolase-like_dom_sf"/>
</dbReference>
<sequence>MKGVYDDIDADNITRFYVITVDPDHKDLAQFVDECRTVNQTRSNVCRSLMRVRIPSVDKVDLRAMAETLRSSTKAAWTVAKDVHTSTTSAEESLLFEVERQDACHLMENINKGLLHRAFSVFLFHPETGKLLLQKRAPEKITFPNMWTNTCCSHPLAVRSEMDGRAGAKKAAQRKLEHELGIEASQVPVDMFQFLTRIHYLAPSTGPWGEHEIDYILFITAQVDLNLNKNEVCDVKWVSMEELKALMNELDPSAFTPWFKLIVNAFLFPWWQQLLDKKNGEAFEAKALAQHENDTIHRL</sequence>
<comment type="pathway">
    <text evidence="2">Isoprenoid biosynthesis; dimethylallyl diphosphate biosynthesis; dimethylallyl diphosphate from isopentenyl diphosphate: step 1/1.</text>
</comment>
<dbReference type="InterPro" id="IPR011876">
    <property type="entry name" value="IsopentenylPP_isomerase_typ1"/>
</dbReference>
<dbReference type="PROSITE" id="PS51462">
    <property type="entry name" value="NUDIX"/>
    <property type="match status" value="1"/>
</dbReference>
<keyword evidence="11 14" id="KW-0413">Isomerase</keyword>
<dbReference type="SUPFAM" id="SSF55811">
    <property type="entry name" value="Nudix"/>
    <property type="match status" value="1"/>
</dbReference>
<dbReference type="NCBIfam" id="TIGR02150">
    <property type="entry name" value="IPP_isom_1"/>
    <property type="match status" value="1"/>
</dbReference>
<evidence type="ECO:0000256" key="11">
    <source>
        <dbReference type="ARBA" id="ARBA00023235"/>
    </source>
</evidence>
<evidence type="ECO:0000256" key="8">
    <source>
        <dbReference type="ARBA" id="ARBA00022955"/>
    </source>
</evidence>
<dbReference type="Gene3D" id="3.90.79.10">
    <property type="entry name" value="Nucleoside Triphosphate Pyrophosphohydrolase"/>
    <property type="match status" value="1"/>
</dbReference>
<keyword evidence="15" id="KW-1185">Reference proteome</keyword>
<evidence type="ECO:0000256" key="2">
    <source>
        <dbReference type="ARBA" id="ARBA00004826"/>
    </source>
</evidence>
<evidence type="ECO:0000313" key="15">
    <source>
        <dbReference type="Proteomes" id="UP001214415"/>
    </source>
</evidence>
<evidence type="ECO:0000256" key="3">
    <source>
        <dbReference type="ARBA" id="ARBA00007579"/>
    </source>
</evidence>
<comment type="similarity">
    <text evidence="3">Belongs to the IPP isomerase type 1 family.</text>
</comment>
<dbReference type="GO" id="GO:0006694">
    <property type="term" value="P:steroid biosynthetic process"/>
    <property type="evidence" value="ECO:0007669"/>
    <property type="project" value="UniProtKB-KW"/>
</dbReference>
<dbReference type="InterPro" id="IPR000086">
    <property type="entry name" value="NUDIX_hydrolase_dom"/>
</dbReference>
<keyword evidence="9" id="KW-0443">Lipid metabolism</keyword>
<comment type="cofactor">
    <cofactor evidence="1">
        <name>Mg(2+)</name>
        <dbReference type="ChEBI" id="CHEBI:18420"/>
    </cofactor>
</comment>